<dbReference type="AlphaFoldDB" id="A0A2M3ZVJ4"/>
<dbReference type="EMBL" id="GGFM01011719">
    <property type="protein sequence ID" value="MBW32470.1"/>
    <property type="molecule type" value="Transcribed_RNA"/>
</dbReference>
<accession>A0A2M3ZVJ4</accession>
<name>A0A2M3ZVJ4_9DIPT</name>
<protein>
    <submittedName>
        <fullName evidence="1">Putative secreted peptide</fullName>
    </submittedName>
</protein>
<evidence type="ECO:0000313" key="1">
    <source>
        <dbReference type="EMBL" id="MBW32470.1"/>
    </source>
</evidence>
<sequence>MPWRRLRTARRTYWWRRMWPVVVSISRTFRWSSTTTWRNRSKTTPIVSVVPGVPARRVVPSPSAPRMIAICSTI</sequence>
<reference evidence="1" key="1">
    <citation type="submission" date="2018-01" db="EMBL/GenBank/DDBJ databases">
        <title>An insight into the sialome of Amazonian anophelines.</title>
        <authorList>
            <person name="Ribeiro J.M."/>
            <person name="Scarpassa V."/>
            <person name="Calvo E."/>
        </authorList>
    </citation>
    <scope>NUCLEOTIDE SEQUENCE</scope>
    <source>
        <tissue evidence="1">Salivary glands</tissue>
    </source>
</reference>
<organism evidence="1">
    <name type="scientific">Anopheles braziliensis</name>
    <dbReference type="NCBI Taxonomy" id="58242"/>
    <lineage>
        <taxon>Eukaryota</taxon>
        <taxon>Metazoa</taxon>
        <taxon>Ecdysozoa</taxon>
        <taxon>Arthropoda</taxon>
        <taxon>Hexapoda</taxon>
        <taxon>Insecta</taxon>
        <taxon>Pterygota</taxon>
        <taxon>Neoptera</taxon>
        <taxon>Endopterygota</taxon>
        <taxon>Diptera</taxon>
        <taxon>Nematocera</taxon>
        <taxon>Culicoidea</taxon>
        <taxon>Culicidae</taxon>
        <taxon>Anophelinae</taxon>
        <taxon>Anopheles</taxon>
    </lineage>
</organism>
<proteinExistence type="predicted"/>